<dbReference type="GeneID" id="73046803"/>
<dbReference type="AlphaFoldDB" id="A0ABD5Q5Y0"/>
<dbReference type="InterPro" id="IPR021799">
    <property type="entry name" value="PIN-like_prokaryotic"/>
</dbReference>
<dbReference type="PANTHER" id="PTHR39550">
    <property type="entry name" value="SLL0658 PROTEIN"/>
    <property type="match status" value="1"/>
</dbReference>
<organism evidence="1 2">
    <name type="scientific">Halorussus aquaticus</name>
    <dbReference type="NCBI Taxonomy" id="2953748"/>
    <lineage>
        <taxon>Archaea</taxon>
        <taxon>Methanobacteriati</taxon>
        <taxon>Methanobacteriota</taxon>
        <taxon>Stenosarchaea group</taxon>
        <taxon>Halobacteria</taxon>
        <taxon>Halobacteriales</taxon>
        <taxon>Haladaptataceae</taxon>
        <taxon>Halorussus</taxon>
    </lineage>
</organism>
<evidence type="ECO:0000313" key="1">
    <source>
        <dbReference type="EMBL" id="MFC4826104.1"/>
    </source>
</evidence>
<protein>
    <submittedName>
        <fullName evidence="1">DUF3368 domain-containing protein</fullName>
    </submittedName>
</protein>
<dbReference type="EMBL" id="JBHSHT010000002">
    <property type="protein sequence ID" value="MFC4826104.1"/>
    <property type="molecule type" value="Genomic_DNA"/>
</dbReference>
<accession>A0ABD5Q5Y0</accession>
<name>A0ABD5Q5Y0_9EURY</name>
<keyword evidence="2" id="KW-1185">Reference proteome</keyword>
<reference evidence="1 2" key="1">
    <citation type="journal article" date="2019" name="Int. J. Syst. Evol. Microbiol.">
        <title>The Global Catalogue of Microorganisms (GCM) 10K type strain sequencing project: providing services to taxonomists for standard genome sequencing and annotation.</title>
        <authorList>
            <consortium name="The Broad Institute Genomics Platform"/>
            <consortium name="The Broad Institute Genome Sequencing Center for Infectious Disease"/>
            <person name="Wu L."/>
            <person name="Ma J."/>
        </authorList>
    </citation>
    <scope>NUCLEOTIDE SEQUENCE [LARGE SCALE GENOMIC DNA]</scope>
    <source>
        <strain evidence="1 2">XZYJ18</strain>
    </source>
</reference>
<proteinExistence type="predicted"/>
<dbReference type="RefSeq" id="WP_254268270.1">
    <property type="nucleotide sequence ID" value="NZ_CP100400.1"/>
</dbReference>
<sequence length="172" mass="19540">MTLVFDATPLIYLGKADRLDVLARAERRLVIPGRVYKEVVGDGMEEGYPDAKRINERYRDSLFEQRTFERDERFDRLLRETNLTPADTAVMLLAEEVDGTAVMDEKHGRDIAEIENIETRGTAYLLLSLVKGGDLPADEARETIDTMVTAGWHCSTNLYSSIVRKLDELQSE</sequence>
<evidence type="ECO:0000313" key="2">
    <source>
        <dbReference type="Proteomes" id="UP001595945"/>
    </source>
</evidence>
<comment type="caution">
    <text evidence="1">The sequence shown here is derived from an EMBL/GenBank/DDBJ whole genome shotgun (WGS) entry which is preliminary data.</text>
</comment>
<gene>
    <name evidence="1" type="ORF">ACFO9K_17765</name>
</gene>
<dbReference type="Pfam" id="PF11848">
    <property type="entry name" value="DUF3368"/>
    <property type="match status" value="1"/>
</dbReference>
<dbReference type="PANTHER" id="PTHR39550:SF1">
    <property type="entry name" value="SLL0658 PROTEIN"/>
    <property type="match status" value="1"/>
</dbReference>
<dbReference type="Proteomes" id="UP001595945">
    <property type="component" value="Unassembled WGS sequence"/>
</dbReference>